<evidence type="ECO:0000256" key="1">
    <source>
        <dbReference type="SAM" id="MobiDB-lite"/>
    </source>
</evidence>
<gene>
    <name evidence="3" type="ORF">ACMD2_07809</name>
</gene>
<feature type="domain" description="Amine oxidase" evidence="2">
    <location>
        <begin position="47"/>
        <end position="264"/>
    </location>
</feature>
<dbReference type="Gene3D" id="3.50.50.60">
    <property type="entry name" value="FAD/NAD(P)-binding domain"/>
    <property type="match status" value="1"/>
</dbReference>
<dbReference type="Pfam" id="PF01593">
    <property type="entry name" value="Amino_oxidase"/>
    <property type="match status" value="1"/>
</dbReference>
<dbReference type="STRING" id="4615.A0A199V2U3"/>
<dbReference type="InterPro" id="IPR002937">
    <property type="entry name" value="Amino_oxidase"/>
</dbReference>
<evidence type="ECO:0000313" key="3">
    <source>
        <dbReference type="EMBL" id="OAY71402.1"/>
    </source>
</evidence>
<evidence type="ECO:0000259" key="2">
    <source>
        <dbReference type="Pfam" id="PF01593"/>
    </source>
</evidence>
<dbReference type="EMBL" id="LSRQ01003488">
    <property type="protein sequence ID" value="OAY71402.1"/>
    <property type="molecule type" value="Genomic_DNA"/>
</dbReference>
<evidence type="ECO:0000313" key="4">
    <source>
        <dbReference type="Proteomes" id="UP000092600"/>
    </source>
</evidence>
<dbReference type="Gene3D" id="3.90.660.20">
    <property type="entry name" value="Protoporphyrinogen oxidase, mitochondrial, domain 2"/>
    <property type="match status" value="1"/>
</dbReference>
<dbReference type="GO" id="GO:0016491">
    <property type="term" value="F:oxidoreductase activity"/>
    <property type="evidence" value="ECO:0007669"/>
    <property type="project" value="InterPro"/>
</dbReference>
<sequence length="305" mass="33009">MNLNLLFHSPPSSYPLRNYAVAVAAASSSSSSSSSSFPGAVIVGGGLSGLGAAAHLASHSVPFLLLEASDGVGGRVRTDALDGGFLLDRGFHILLTAFPECRRLLDLPALGLRPFYPGALVRLPDRRFALVSDPFRRPLRLLPSLLSPVGSLPDKLLVALARLRSAASPDALLLSAPESPTSLLLPRLGFSPDFVARFLRPFLAGIFFDPDLSTSSRLFHLVFKALALGDNALPPPASAPSPPARLPPPPDSLRLRSPVSSLRPASPRRHPLRLRRRRLPRPRRHRRRRPARRRAPPPLRLPSHL</sequence>
<feature type="compositionally biased region" description="Pro residues" evidence="1">
    <location>
        <begin position="234"/>
        <end position="251"/>
    </location>
</feature>
<dbReference type="InterPro" id="IPR036188">
    <property type="entry name" value="FAD/NAD-bd_sf"/>
</dbReference>
<dbReference type="AlphaFoldDB" id="A0A199V2U3"/>
<proteinExistence type="predicted"/>
<name>A0A199V2U3_ANACO</name>
<feature type="region of interest" description="Disordered" evidence="1">
    <location>
        <begin position="234"/>
        <end position="305"/>
    </location>
</feature>
<feature type="compositionally biased region" description="Low complexity" evidence="1">
    <location>
        <begin position="255"/>
        <end position="265"/>
    </location>
</feature>
<dbReference type="Proteomes" id="UP000092600">
    <property type="component" value="Unassembled WGS sequence"/>
</dbReference>
<feature type="compositionally biased region" description="Basic residues" evidence="1">
    <location>
        <begin position="266"/>
        <end position="295"/>
    </location>
</feature>
<dbReference type="GO" id="GO:0050660">
    <property type="term" value="F:flavin adenine dinucleotide binding"/>
    <property type="evidence" value="ECO:0007669"/>
    <property type="project" value="UniProtKB-ARBA"/>
</dbReference>
<feature type="compositionally biased region" description="Pro residues" evidence="1">
    <location>
        <begin position="296"/>
        <end position="305"/>
    </location>
</feature>
<dbReference type="SUPFAM" id="SSF51905">
    <property type="entry name" value="FAD/NAD(P)-binding domain"/>
    <property type="match status" value="1"/>
</dbReference>
<dbReference type="PANTHER" id="PTHR42841">
    <property type="entry name" value="AMINE OXIDASE"/>
    <property type="match status" value="1"/>
</dbReference>
<dbReference type="Gene3D" id="1.10.3110.10">
    <property type="entry name" value="protoporphyrinogen ix oxidase, domain 3"/>
    <property type="match status" value="1"/>
</dbReference>
<organism evidence="3 4">
    <name type="scientific">Ananas comosus</name>
    <name type="common">Pineapple</name>
    <name type="synonym">Ananas ananas</name>
    <dbReference type="NCBI Taxonomy" id="4615"/>
    <lineage>
        <taxon>Eukaryota</taxon>
        <taxon>Viridiplantae</taxon>
        <taxon>Streptophyta</taxon>
        <taxon>Embryophyta</taxon>
        <taxon>Tracheophyta</taxon>
        <taxon>Spermatophyta</taxon>
        <taxon>Magnoliopsida</taxon>
        <taxon>Liliopsida</taxon>
        <taxon>Poales</taxon>
        <taxon>Bromeliaceae</taxon>
        <taxon>Bromelioideae</taxon>
        <taxon>Ananas</taxon>
    </lineage>
</organism>
<accession>A0A199V2U3</accession>
<comment type="caution">
    <text evidence="3">The sequence shown here is derived from an EMBL/GenBank/DDBJ whole genome shotgun (WGS) entry which is preliminary data.</text>
</comment>
<protein>
    <recommendedName>
        <fullName evidence="2">Amine oxidase domain-containing protein</fullName>
    </recommendedName>
</protein>
<reference evidence="3 4" key="1">
    <citation type="journal article" date="2016" name="DNA Res.">
        <title>The draft genome of MD-2 pineapple using hybrid error correction of long reads.</title>
        <authorList>
            <person name="Redwan R.M."/>
            <person name="Saidin A."/>
            <person name="Kumar S.V."/>
        </authorList>
    </citation>
    <scope>NUCLEOTIDE SEQUENCE [LARGE SCALE GENOMIC DNA]</scope>
    <source>
        <strain evidence="4">cv. MD2</strain>
        <tissue evidence="3">Leaf</tissue>
    </source>
</reference>